<proteinExistence type="predicted"/>
<organism evidence="1">
    <name type="scientific">Chrysodeixis includens nucleopolyhedrovirus</name>
    <dbReference type="NCBI Taxonomy" id="1207438"/>
    <lineage>
        <taxon>Viruses</taxon>
        <taxon>Viruses incertae sedis</taxon>
        <taxon>Naldaviricetes</taxon>
        <taxon>Lefavirales</taxon>
        <taxon>Baculoviridae</taxon>
        <taxon>Alphabaculovirus</taxon>
        <taxon>Alphabaculovirus chrincludentis</taxon>
        <taxon>Alphabaculovirus alterchrincludentis</taxon>
    </lineage>
</organism>
<sequence>MYSRLNLNAILSFVMAKLNSEIEIVDRDFDVARHEEDVNMIDLNIADMYKCVVMKCATLADVSYCINCASKFAVEDLARVILKSNHQLFSIAHGFDMPNLDGQTQCNDCDAELFKLCDSTKCDECFNTVLSLFNHGVNNGYVILST</sequence>
<evidence type="ECO:0000313" key="1">
    <source>
        <dbReference type="EMBL" id="AOL56686.1"/>
    </source>
</evidence>
<dbReference type="EMBL" id="KU669290">
    <property type="protein sequence ID" value="AOL56686.1"/>
    <property type="molecule type" value="Genomic_DNA"/>
</dbReference>
<reference evidence="1" key="1">
    <citation type="journal article" date="2016" name="Genome Announc.">
        <title>Complete genomes of six Chrysodeixis includens nucleopolyhedrovirus isolates.</title>
        <authorList>
            <person name="Craveiro S.R."/>
            <person name="Santos L.A.V.M."/>
            <person name="Togawa R.C."/>
            <person name="Inglis P.W."/>
            <person name="Grynberg P."/>
            <person name="Ribeiro Z.M.A."/>
            <person name="Ribeiro B.M."/>
            <person name="Castro M.E.B."/>
        </authorList>
    </citation>
    <scope>NUCLEOTIDE SEQUENCE</scope>
    <source>
        <strain evidence="1">IB</strain>
    </source>
</reference>
<name>A0A1C8ZXK3_9ABAC</name>
<protein>
    <submittedName>
        <fullName evidence="1">Uncharacterized protein</fullName>
    </submittedName>
</protein>
<accession>A0A1C8ZXK3</accession>